<gene>
    <name evidence="2" type="ORF">SAMN04488077_101347</name>
</gene>
<dbReference type="AlphaFoldDB" id="A0A1H7V2K1"/>
<protein>
    <recommendedName>
        <fullName evidence="1">DUF6429 domain-containing protein</fullName>
    </recommendedName>
</protein>
<dbReference type="RefSeq" id="WP_200812569.1">
    <property type="nucleotide sequence ID" value="NZ_FOBO01000001.1"/>
</dbReference>
<organism evidence="2 3">
    <name type="scientific">Roseovarius tolerans</name>
    <dbReference type="NCBI Taxonomy" id="74031"/>
    <lineage>
        <taxon>Bacteria</taxon>
        <taxon>Pseudomonadati</taxon>
        <taxon>Pseudomonadota</taxon>
        <taxon>Alphaproteobacteria</taxon>
        <taxon>Rhodobacterales</taxon>
        <taxon>Roseobacteraceae</taxon>
        <taxon>Roseovarius</taxon>
    </lineage>
</organism>
<dbReference type="Proteomes" id="UP000182160">
    <property type="component" value="Unassembled WGS sequence"/>
</dbReference>
<accession>A0A1H7V2K1</accession>
<dbReference type="EMBL" id="FOBO01000001">
    <property type="protein sequence ID" value="SEM03138.1"/>
    <property type="molecule type" value="Genomic_DNA"/>
</dbReference>
<evidence type="ECO:0000259" key="1">
    <source>
        <dbReference type="Pfam" id="PF20008"/>
    </source>
</evidence>
<evidence type="ECO:0000313" key="3">
    <source>
        <dbReference type="Proteomes" id="UP000182160"/>
    </source>
</evidence>
<dbReference type="InterPro" id="IPR045489">
    <property type="entry name" value="DUF6429"/>
</dbReference>
<name>A0A1H7V2K1_9RHOB</name>
<reference evidence="2 3" key="1">
    <citation type="submission" date="2016-10" db="EMBL/GenBank/DDBJ databases">
        <authorList>
            <person name="de Groot N.N."/>
        </authorList>
    </citation>
    <scope>NUCLEOTIDE SEQUENCE [LARGE SCALE GENOMIC DNA]</scope>
    <source>
        <strain evidence="2 3">DSM 11457</strain>
    </source>
</reference>
<dbReference type="Pfam" id="PF20008">
    <property type="entry name" value="DUF6429"/>
    <property type="match status" value="1"/>
</dbReference>
<feature type="domain" description="DUF6429" evidence="1">
    <location>
        <begin position="7"/>
        <end position="77"/>
    </location>
</feature>
<sequence>MPELELDTDKLDDAALAILCLSLHDGNRVWKGLDWAVTDRLHAKGLIADPVGKAKSLMLTEDGLARAEAVLAAVFAKRRDGSQGTDP</sequence>
<proteinExistence type="predicted"/>
<evidence type="ECO:0000313" key="2">
    <source>
        <dbReference type="EMBL" id="SEM03138.1"/>
    </source>
</evidence>